<evidence type="ECO:0000256" key="1">
    <source>
        <dbReference type="SAM" id="SignalP"/>
    </source>
</evidence>
<dbReference type="EMBL" id="BSPW01000026">
    <property type="protein sequence ID" value="GLT17784.1"/>
    <property type="molecule type" value="Genomic_DNA"/>
</dbReference>
<organism evidence="2 3">
    <name type="scientific">Vibrio zhanjiangensis</name>
    <dbReference type="NCBI Taxonomy" id="1046128"/>
    <lineage>
        <taxon>Bacteria</taxon>
        <taxon>Pseudomonadati</taxon>
        <taxon>Pseudomonadota</taxon>
        <taxon>Gammaproteobacteria</taxon>
        <taxon>Vibrionales</taxon>
        <taxon>Vibrionaceae</taxon>
        <taxon>Vibrio</taxon>
    </lineage>
</organism>
<name>A0ABQ6EXT0_9VIBR</name>
<keyword evidence="3" id="KW-1185">Reference proteome</keyword>
<keyword evidence="1" id="KW-0732">Signal</keyword>
<sequence>MTKIMTFLAFFAAVLFTIANTANANAQAAFGPARLQLTTQNWPPYQDYIDGEMKGVAIDKVKCALNSMAQPYQITMTAWSDAQLRVQSGLQHGFFVATQTAERDEYATISVPIAQQELRWYFGPGVKPIINELTKVNLNFSAKFGSSKWFWLKRNGFNVVKQPRDAKVLLKLLKQREIDIVLEDEKVFQQELEAASLPLNFFQSQLKDSTPMGVYFSNHFLNKYAGFLSAFNSAIKKCEGKTNDD</sequence>
<comment type="caution">
    <text evidence="2">The sequence shown here is derived from an EMBL/GenBank/DDBJ whole genome shotgun (WGS) entry which is preliminary data.</text>
</comment>
<gene>
    <name evidence="2" type="ORF">GCM10007938_15620</name>
</gene>
<evidence type="ECO:0008006" key="4">
    <source>
        <dbReference type="Google" id="ProtNLM"/>
    </source>
</evidence>
<accession>A0ABQ6EXT0</accession>
<evidence type="ECO:0000313" key="2">
    <source>
        <dbReference type="EMBL" id="GLT17784.1"/>
    </source>
</evidence>
<protein>
    <recommendedName>
        <fullName evidence="4">ABC transporter substrate-binding protein</fullName>
    </recommendedName>
</protein>
<evidence type="ECO:0000313" key="3">
    <source>
        <dbReference type="Proteomes" id="UP001157138"/>
    </source>
</evidence>
<reference evidence="3" key="1">
    <citation type="journal article" date="2019" name="Int. J. Syst. Evol. Microbiol.">
        <title>The Global Catalogue of Microorganisms (GCM) 10K type strain sequencing project: providing services to taxonomists for standard genome sequencing and annotation.</title>
        <authorList>
            <consortium name="The Broad Institute Genomics Platform"/>
            <consortium name="The Broad Institute Genome Sequencing Center for Infectious Disease"/>
            <person name="Wu L."/>
            <person name="Ma J."/>
        </authorList>
    </citation>
    <scope>NUCLEOTIDE SEQUENCE [LARGE SCALE GENOMIC DNA]</scope>
    <source>
        <strain evidence="3">NBRC 108723</strain>
    </source>
</reference>
<feature type="chain" id="PRO_5047087110" description="ABC transporter substrate-binding protein" evidence="1">
    <location>
        <begin position="25"/>
        <end position="245"/>
    </location>
</feature>
<proteinExistence type="predicted"/>
<feature type="signal peptide" evidence="1">
    <location>
        <begin position="1"/>
        <end position="24"/>
    </location>
</feature>
<dbReference type="Gene3D" id="3.40.190.10">
    <property type="entry name" value="Periplasmic binding protein-like II"/>
    <property type="match status" value="2"/>
</dbReference>
<dbReference type="Proteomes" id="UP001157138">
    <property type="component" value="Unassembled WGS sequence"/>
</dbReference>
<dbReference type="SUPFAM" id="SSF53850">
    <property type="entry name" value="Periplasmic binding protein-like II"/>
    <property type="match status" value="1"/>
</dbReference>